<evidence type="ECO:0000313" key="2">
    <source>
        <dbReference type="EMBL" id="KAK1411935.1"/>
    </source>
</evidence>
<feature type="transmembrane region" description="Helical" evidence="1">
    <location>
        <begin position="26"/>
        <end position="46"/>
    </location>
</feature>
<evidence type="ECO:0000256" key="1">
    <source>
        <dbReference type="SAM" id="Phobius"/>
    </source>
</evidence>
<accession>A0AAD8JVW5</accession>
<dbReference type="AlphaFoldDB" id="A0AAD8JVW5"/>
<sequence length="81" mass="9583">MGCGLLSKGLVYLQVLWLVRLHLQKYWFIDSCFLFPCGFVGAFIPFDRSMSCWFLLEGFFLKILTYLSLYFTLFMCSDMHL</sequence>
<proteinExistence type="predicted"/>
<feature type="transmembrane region" description="Helical" evidence="1">
    <location>
        <begin position="53"/>
        <end position="75"/>
    </location>
</feature>
<comment type="caution">
    <text evidence="2">The sequence shown here is derived from an EMBL/GenBank/DDBJ whole genome shotgun (WGS) entry which is preliminary data.</text>
</comment>
<keyword evidence="3" id="KW-1185">Reference proteome</keyword>
<protein>
    <submittedName>
        <fullName evidence="2">Uncharacterized protein</fullName>
    </submittedName>
</protein>
<gene>
    <name evidence="2" type="ORF">QVD17_32801</name>
</gene>
<dbReference type="EMBL" id="JAUHHV010000009">
    <property type="protein sequence ID" value="KAK1411935.1"/>
    <property type="molecule type" value="Genomic_DNA"/>
</dbReference>
<reference evidence="2" key="1">
    <citation type="journal article" date="2023" name="bioRxiv">
        <title>Improved chromosome-level genome assembly for marigold (Tagetes erecta).</title>
        <authorList>
            <person name="Jiang F."/>
            <person name="Yuan L."/>
            <person name="Wang S."/>
            <person name="Wang H."/>
            <person name="Xu D."/>
            <person name="Wang A."/>
            <person name="Fan W."/>
        </authorList>
    </citation>
    <scope>NUCLEOTIDE SEQUENCE</scope>
    <source>
        <strain evidence="2">WSJ</strain>
        <tissue evidence="2">Leaf</tissue>
    </source>
</reference>
<keyword evidence="1" id="KW-0812">Transmembrane</keyword>
<dbReference type="Proteomes" id="UP001229421">
    <property type="component" value="Unassembled WGS sequence"/>
</dbReference>
<name>A0AAD8JVW5_TARER</name>
<keyword evidence="1" id="KW-1133">Transmembrane helix</keyword>
<evidence type="ECO:0000313" key="3">
    <source>
        <dbReference type="Proteomes" id="UP001229421"/>
    </source>
</evidence>
<organism evidence="2 3">
    <name type="scientific">Tagetes erecta</name>
    <name type="common">African marigold</name>
    <dbReference type="NCBI Taxonomy" id="13708"/>
    <lineage>
        <taxon>Eukaryota</taxon>
        <taxon>Viridiplantae</taxon>
        <taxon>Streptophyta</taxon>
        <taxon>Embryophyta</taxon>
        <taxon>Tracheophyta</taxon>
        <taxon>Spermatophyta</taxon>
        <taxon>Magnoliopsida</taxon>
        <taxon>eudicotyledons</taxon>
        <taxon>Gunneridae</taxon>
        <taxon>Pentapetalae</taxon>
        <taxon>asterids</taxon>
        <taxon>campanulids</taxon>
        <taxon>Asterales</taxon>
        <taxon>Asteraceae</taxon>
        <taxon>Asteroideae</taxon>
        <taxon>Heliantheae alliance</taxon>
        <taxon>Tageteae</taxon>
        <taxon>Tagetes</taxon>
    </lineage>
</organism>
<keyword evidence="1" id="KW-0472">Membrane</keyword>